<dbReference type="AlphaFoldDB" id="A0A4Y3REC1"/>
<comment type="caution">
    <text evidence="2">The sequence shown here is derived from an EMBL/GenBank/DDBJ whole genome shotgun (WGS) entry which is preliminary data.</text>
</comment>
<proteinExistence type="predicted"/>
<dbReference type="Proteomes" id="UP000319210">
    <property type="component" value="Unassembled WGS sequence"/>
</dbReference>
<protein>
    <submittedName>
        <fullName evidence="2">Uncharacterized protein</fullName>
    </submittedName>
</protein>
<dbReference type="Pfam" id="PF19744">
    <property type="entry name" value="DUF6232"/>
    <property type="match status" value="1"/>
</dbReference>
<sequence length="183" mass="20224">MGEDMVTQVHVKDGAVWAGGDAYPLRNISHVGRRSLPPVQRNYQAQRERLTKRIRNIAIWGGLLCLVTGGVATPVVGWMLWEVNRQRSQLVDVDLPGLHALIISTAGTQQETVWSADAQQIDYIARQITEAIRRPDVIHNNTYNIHKPVNFQTVNKHYKFIQEGNGNIGFASSSGTGNITAGG</sequence>
<evidence type="ECO:0000256" key="1">
    <source>
        <dbReference type="SAM" id="Phobius"/>
    </source>
</evidence>
<dbReference type="RefSeq" id="WP_086814202.1">
    <property type="nucleotide sequence ID" value="NZ_MUBL01000014.1"/>
</dbReference>
<feature type="transmembrane region" description="Helical" evidence="1">
    <location>
        <begin position="57"/>
        <end position="81"/>
    </location>
</feature>
<gene>
    <name evidence="2" type="ORF">SCA03_66610</name>
</gene>
<dbReference type="InterPro" id="IPR045629">
    <property type="entry name" value="DUF6232"/>
</dbReference>
<evidence type="ECO:0000313" key="3">
    <source>
        <dbReference type="Proteomes" id="UP000319210"/>
    </source>
</evidence>
<reference evidence="2 3" key="1">
    <citation type="submission" date="2019-06" db="EMBL/GenBank/DDBJ databases">
        <title>Whole genome shotgun sequence of Streptomyces cacaoi subsp. cacaoi NBRC 12748.</title>
        <authorList>
            <person name="Hosoyama A."/>
            <person name="Uohara A."/>
            <person name="Ohji S."/>
            <person name="Ichikawa N."/>
        </authorList>
    </citation>
    <scope>NUCLEOTIDE SEQUENCE [LARGE SCALE GENOMIC DNA]</scope>
    <source>
        <strain evidence="2 3">NBRC 12748</strain>
    </source>
</reference>
<keyword evidence="1" id="KW-0472">Membrane</keyword>
<keyword evidence="3" id="KW-1185">Reference proteome</keyword>
<evidence type="ECO:0000313" key="2">
    <source>
        <dbReference type="EMBL" id="GEB54110.1"/>
    </source>
</evidence>
<name>A0A4Y3REC1_STRCI</name>
<organism evidence="2 3">
    <name type="scientific">Streptomyces cacaoi</name>
    <dbReference type="NCBI Taxonomy" id="1898"/>
    <lineage>
        <taxon>Bacteria</taxon>
        <taxon>Bacillati</taxon>
        <taxon>Actinomycetota</taxon>
        <taxon>Actinomycetes</taxon>
        <taxon>Kitasatosporales</taxon>
        <taxon>Streptomycetaceae</taxon>
        <taxon>Streptomyces</taxon>
    </lineage>
</organism>
<keyword evidence="1" id="KW-0812">Transmembrane</keyword>
<accession>A0A4Y3REC1</accession>
<dbReference type="EMBL" id="BJMM01000082">
    <property type="protein sequence ID" value="GEB54110.1"/>
    <property type="molecule type" value="Genomic_DNA"/>
</dbReference>
<keyword evidence="1" id="KW-1133">Transmembrane helix</keyword>